<dbReference type="InterPro" id="IPR005467">
    <property type="entry name" value="His_kinase_dom"/>
</dbReference>
<dbReference type="PRINTS" id="PR00344">
    <property type="entry name" value="BCTRLSENSOR"/>
</dbReference>
<dbReference type="SUPFAM" id="SSF55874">
    <property type="entry name" value="ATPase domain of HSP90 chaperone/DNA topoisomerase II/histidine kinase"/>
    <property type="match status" value="1"/>
</dbReference>
<evidence type="ECO:0000256" key="3">
    <source>
        <dbReference type="ARBA" id="ARBA00012438"/>
    </source>
</evidence>
<dbReference type="EMBL" id="JBHILM010000012">
    <property type="protein sequence ID" value="MFB5681666.1"/>
    <property type="molecule type" value="Genomic_DNA"/>
</dbReference>
<dbReference type="SUPFAM" id="SSF47384">
    <property type="entry name" value="Homodimeric domain of signal transducing histidine kinase"/>
    <property type="match status" value="1"/>
</dbReference>
<dbReference type="GO" id="GO:0016301">
    <property type="term" value="F:kinase activity"/>
    <property type="evidence" value="ECO:0007669"/>
    <property type="project" value="UniProtKB-KW"/>
</dbReference>
<evidence type="ECO:0000256" key="7">
    <source>
        <dbReference type="ARBA" id="ARBA00022692"/>
    </source>
</evidence>
<dbReference type="InterPro" id="IPR003660">
    <property type="entry name" value="HAMP_dom"/>
</dbReference>
<evidence type="ECO:0000256" key="8">
    <source>
        <dbReference type="ARBA" id="ARBA00022741"/>
    </source>
</evidence>
<dbReference type="SMART" id="SM00388">
    <property type="entry name" value="HisKA"/>
    <property type="match status" value="1"/>
</dbReference>
<evidence type="ECO:0000256" key="9">
    <source>
        <dbReference type="ARBA" id="ARBA00022777"/>
    </source>
</evidence>
<evidence type="ECO:0000259" key="16">
    <source>
        <dbReference type="PROSITE" id="PS50885"/>
    </source>
</evidence>
<evidence type="ECO:0000313" key="17">
    <source>
        <dbReference type="EMBL" id="MFB5681666.1"/>
    </source>
</evidence>
<evidence type="ECO:0000256" key="14">
    <source>
        <dbReference type="SAM" id="Phobius"/>
    </source>
</evidence>
<dbReference type="Pfam" id="PF00672">
    <property type="entry name" value="HAMP"/>
    <property type="match status" value="1"/>
</dbReference>
<dbReference type="InterPro" id="IPR004358">
    <property type="entry name" value="Sig_transdc_His_kin-like_C"/>
</dbReference>
<organism evidence="17 18">
    <name type="scientific">Paenibacillus terreus</name>
    <dbReference type="NCBI Taxonomy" id="1387834"/>
    <lineage>
        <taxon>Bacteria</taxon>
        <taxon>Bacillati</taxon>
        <taxon>Bacillota</taxon>
        <taxon>Bacilli</taxon>
        <taxon>Bacillales</taxon>
        <taxon>Paenibacillaceae</taxon>
        <taxon>Paenibacillus</taxon>
    </lineage>
</organism>
<proteinExistence type="predicted"/>
<dbReference type="InterPro" id="IPR003594">
    <property type="entry name" value="HATPase_dom"/>
</dbReference>
<dbReference type="PROSITE" id="PS50109">
    <property type="entry name" value="HIS_KIN"/>
    <property type="match status" value="1"/>
</dbReference>
<dbReference type="PROSITE" id="PS50885">
    <property type="entry name" value="HAMP"/>
    <property type="match status" value="1"/>
</dbReference>
<feature type="transmembrane region" description="Helical" evidence="14">
    <location>
        <begin position="21"/>
        <end position="43"/>
    </location>
</feature>
<dbReference type="PANTHER" id="PTHR45436:SF5">
    <property type="entry name" value="SENSOR HISTIDINE KINASE TRCS"/>
    <property type="match status" value="1"/>
</dbReference>
<evidence type="ECO:0000256" key="2">
    <source>
        <dbReference type="ARBA" id="ARBA00004651"/>
    </source>
</evidence>
<keyword evidence="9 17" id="KW-0418">Kinase</keyword>
<keyword evidence="6" id="KW-0808">Transferase</keyword>
<keyword evidence="10" id="KW-0067">ATP-binding</keyword>
<keyword evidence="5" id="KW-0597">Phosphoprotein</keyword>
<comment type="caution">
    <text evidence="17">The sequence shown here is derived from an EMBL/GenBank/DDBJ whole genome shotgun (WGS) entry which is preliminary data.</text>
</comment>
<dbReference type="Gene3D" id="1.10.287.130">
    <property type="match status" value="1"/>
</dbReference>
<protein>
    <recommendedName>
        <fullName evidence="3">histidine kinase</fullName>
        <ecNumber evidence="3">2.7.13.3</ecNumber>
    </recommendedName>
</protein>
<dbReference type="PANTHER" id="PTHR45436">
    <property type="entry name" value="SENSOR HISTIDINE KINASE YKOH"/>
    <property type="match status" value="1"/>
</dbReference>
<dbReference type="Pfam" id="PF02518">
    <property type="entry name" value="HATPase_c"/>
    <property type="match status" value="1"/>
</dbReference>
<dbReference type="InterPro" id="IPR003661">
    <property type="entry name" value="HisK_dim/P_dom"/>
</dbReference>
<dbReference type="InterPro" id="IPR036890">
    <property type="entry name" value="HATPase_C_sf"/>
</dbReference>
<evidence type="ECO:0000259" key="15">
    <source>
        <dbReference type="PROSITE" id="PS50109"/>
    </source>
</evidence>
<keyword evidence="11 14" id="KW-1133">Transmembrane helix</keyword>
<dbReference type="SMART" id="SM00304">
    <property type="entry name" value="HAMP"/>
    <property type="match status" value="1"/>
</dbReference>
<evidence type="ECO:0000256" key="11">
    <source>
        <dbReference type="ARBA" id="ARBA00022989"/>
    </source>
</evidence>
<dbReference type="CDD" id="cd00082">
    <property type="entry name" value="HisKA"/>
    <property type="match status" value="1"/>
</dbReference>
<evidence type="ECO:0000256" key="1">
    <source>
        <dbReference type="ARBA" id="ARBA00000085"/>
    </source>
</evidence>
<evidence type="ECO:0000256" key="13">
    <source>
        <dbReference type="ARBA" id="ARBA00023136"/>
    </source>
</evidence>
<dbReference type="EC" id="2.7.13.3" evidence="3"/>
<evidence type="ECO:0000256" key="6">
    <source>
        <dbReference type="ARBA" id="ARBA00022679"/>
    </source>
</evidence>
<dbReference type="CDD" id="cd00075">
    <property type="entry name" value="HATPase"/>
    <property type="match status" value="1"/>
</dbReference>
<dbReference type="RefSeq" id="WP_375525452.1">
    <property type="nucleotide sequence ID" value="NZ_JBHILM010000012.1"/>
</dbReference>
<accession>A0ABV5B7J8</accession>
<keyword evidence="4" id="KW-1003">Cell membrane</keyword>
<dbReference type="InterPro" id="IPR036097">
    <property type="entry name" value="HisK_dim/P_sf"/>
</dbReference>
<dbReference type="CDD" id="cd06225">
    <property type="entry name" value="HAMP"/>
    <property type="match status" value="1"/>
</dbReference>
<keyword evidence="7 14" id="KW-0812">Transmembrane</keyword>
<dbReference type="Pfam" id="PF00512">
    <property type="entry name" value="HisKA"/>
    <property type="match status" value="1"/>
</dbReference>
<evidence type="ECO:0000313" key="18">
    <source>
        <dbReference type="Proteomes" id="UP001580407"/>
    </source>
</evidence>
<evidence type="ECO:0000256" key="10">
    <source>
        <dbReference type="ARBA" id="ARBA00022840"/>
    </source>
</evidence>
<keyword evidence="8" id="KW-0547">Nucleotide-binding</keyword>
<keyword evidence="18" id="KW-1185">Reference proteome</keyword>
<reference evidence="17 18" key="1">
    <citation type="submission" date="2024-09" db="EMBL/GenBank/DDBJ databases">
        <authorList>
            <person name="Ruan L."/>
        </authorList>
    </citation>
    <scope>NUCLEOTIDE SEQUENCE [LARGE SCALE GENOMIC DNA]</scope>
    <source>
        <strain evidence="17 18">D33</strain>
    </source>
</reference>
<keyword evidence="13 14" id="KW-0472">Membrane</keyword>
<dbReference type="Gene3D" id="3.30.565.10">
    <property type="entry name" value="Histidine kinase-like ATPase, C-terminal domain"/>
    <property type="match status" value="1"/>
</dbReference>
<comment type="subcellular location">
    <subcellularLocation>
        <location evidence="2">Cell membrane</location>
        <topology evidence="2">Multi-pass membrane protein</topology>
    </subcellularLocation>
</comment>
<dbReference type="Proteomes" id="UP001580407">
    <property type="component" value="Unassembled WGS sequence"/>
</dbReference>
<comment type="catalytic activity">
    <reaction evidence="1">
        <text>ATP + protein L-histidine = ADP + protein N-phospho-L-histidine.</text>
        <dbReference type="EC" id="2.7.13.3"/>
    </reaction>
</comment>
<sequence>MIRRKKSWRDVLTLRSLRSQLLARTILIVAVLLAFIGFLQYVLMKDFLYRSRVDTMEAQLRTMPVELFAKWRTPAENGAPDTRGKAGQMQQQERPRFLFMPDTSIAVIGKDGTFTDLSAENGLSSPRLSAEVYVEARNTTDVPGRRGDYLLVQDAQGNEQLVIVRPSRGPRGNGSDLVQMGYRIGPLRDLLLRQLLIFISLALLALAGGLALMLPVLRRTLVPLSEMVRAVKRVDAGNLTERFESNQGQYEIDRLAVSFNGMLGRLEAAFAAEREAQQQMRRFIADASHELRTPLTSIHGFLEVLLRGAASNPAQLQAALESMHGESRRINKLVEDLLLLAKMDRRPEMELKDTALDLLLLSMKPQLRMLAGDREVTFNLTGAVHVLADPDAIKQVILNLFHNAVQHTDPEYGIIAITLSAGSRTAELSVRDNGAGMSKEQLGRIFERFFRGDSSRTRSSGGAGLGLAISQSIVEAHGGMIEAESEPGKGSVFRVKLPLPGQPPGRIGELPQA</sequence>
<gene>
    <name evidence="17" type="ORF">ACE3NQ_12150</name>
</gene>
<name>A0ABV5B7J8_9BACL</name>
<evidence type="ECO:0000256" key="12">
    <source>
        <dbReference type="ARBA" id="ARBA00023012"/>
    </source>
</evidence>
<keyword evidence="12" id="KW-0902">Two-component regulatory system</keyword>
<evidence type="ECO:0000256" key="4">
    <source>
        <dbReference type="ARBA" id="ARBA00022475"/>
    </source>
</evidence>
<feature type="domain" description="Histidine kinase" evidence="15">
    <location>
        <begin position="286"/>
        <end position="501"/>
    </location>
</feature>
<dbReference type="InterPro" id="IPR050428">
    <property type="entry name" value="TCS_sensor_his_kinase"/>
</dbReference>
<dbReference type="Gene3D" id="6.10.340.10">
    <property type="match status" value="1"/>
</dbReference>
<evidence type="ECO:0000256" key="5">
    <source>
        <dbReference type="ARBA" id="ARBA00022553"/>
    </source>
</evidence>
<feature type="transmembrane region" description="Helical" evidence="14">
    <location>
        <begin position="195"/>
        <end position="217"/>
    </location>
</feature>
<dbReference type="SMART" id="SM00387">
    <property type="entry name" value="HATPase_c"/>
    <property type="match status" value="1"/>
</dbReference>
<dbReference type="SUPFAM" id="SSF158472">
    <property type="entry name" value="HAMP domain-like"/>
    <property type="match status" value="1"/>
</dbReference>
<feature type="domain" description="HAMP" evidence="16">
    <location>
        <begin position="218"/>
        <end position="271"/>
    </location>
</feature>